<evidence type="ECO:0000313" key="4">
    <source>
        <dbReference type="EMBL" id="MET4682588.1"/>
    </source>
</evidence>
<proteinExistence type="predicted"/>
<dbReference type="RefSeq" id="WP_354087535.1">
    <property type="nucleotide sequence ID" value="NZ_JBEPTF010000001.1"/>
</dbReference>
<comment type="caution">
    <text evidence="4">The sequence shown here is derived from an EMBL/GenBank/DDBJ whole genome shotgun (WGS) entry which is preliminary data.</text>
</comment>
<keyword evidence="1" id="KW-0175">Coiled coil</keyword>
<dbReference type="Proteomes" id="UP001549313">
    <property type="component" value="Unassembled WGS sequence"/>
</dbReference>
<feature type="transmembrane region" description="Helical" evidence="2">
    <location>
        <begin position="6"/>
        <end position="25"/>
    </location>
</feature>
<accession>A0ABV2R9B3</accession>
<name>A0ABV2R9B3_9CAUL</name>
<evidence type="ECO:0000313" key="5">
    <source>
        <dbReference type="Proteomes" id="UP001549313"/>
    </source>
</evidence>
<evidence type="ECO:0000256" key="1">
    <source>
        <dbReference type="SAM" id="Coils"/>
    </source>
</evidence>
<feature type="domain" description="DUF2726" evidence="3">
    <location>
        <begin position="144"/>
        <end position="236"/>
    </location>
</feature>
<protein>
    <recommendedName>
        <fullName evidence="3">DUF2726 domain-containing protein</fullName>
    </recommendedName>
</protein>
<sequence>MPLSLVLIGSVLAVVVLGALGVFLAGREADRGRAKAEALQVEQALKTEILHKTQTIKALGQREAALIAQVDRLEAAEKKAREDAQQRRLRAIENDVTRHDNQMQNVEGCALRPSRPVNREASAVLYALEEWLEAKCRSEGRNKRWRLAFEVSMAAFVRTDFGADAEVQERAFSAYRGKRVDFLLIDANGLPMLAVEYNGTGHDLSDDAEDRMKVKRRVLERVGVPLLEIPARTTKAEMKRMVDDMLKVSAAAPLETVS</sequence>
<dbReference type="Pfam" id="PF10881">
    <property type="entry name" value="DUF2726"/>
    <property type="match status" value="1"/>
</dbReference>
<dbReference type="EMBL" id="JBEPTF010000001">
    <property type="protein sequence ID" value="MET4682588.1"/>
    <property type="molecule type" value="Genomic_DNA"/>
</dbReference>
<feature type="coiled-coil region" evidence="1">
    <location>
        <begin position="56"/>
        <end position="95"/>
    </location>
</feature>
<keyword evidence="2" id="KW-1133">Transmembrane helix</keyword>
<keyword evidence="5" id="KW-1185">Reference proteome</keyword>
<reference evidence="4 5" key="1">
    <citation type="submission" date="2024-06" db="EMBL/GenBank/DDBJ databases">
        <title>Sorghum-associated microbial communities from plants grown in Nebraska, USA.</title>
        <authorList>
            <person name="Schachtman D."/>
        </authorList>
    </citation>
    <scope>NUCLEOTIDE SEQUENCE [LARGE SCALE GENOMIC DNA]</scope>
    <source>
        <strain evidence="4 5">2814</strain>
    </source>
</reference>
<evidence type="ECO:0000256" key="2">
    <source>
        <dbReference type="SAM" id="Phobius"/>
    </source>
</evidence>
<gene>
    <name evidence="4" type="ORF">ABIE19_000497</name>
</gene>
<keyword evidence="2" id="KW-0812">Transmembrane</keyword>
<organism evidence="4 5">
    <name type="scientific">Brevundimonas faecalis</name>
    <dbReference type="NCBI Taxonomy" id="947378"/>
    <lineage>
        <taxon>Bacteria</taxon>
        <taxon>Pseudomonadati</taxon>
        <taxon>Pseudomonadota</taxon>
        <taxon>Alphaproteobacteria</taxon>
        <taxon>Caulobacterales</taxon>
        <taxon>Caulobacteraceae</taxon>
        <taxon>Brevundimonas</taxon>
    </lineage>
</organism>
<dbReference type="InterPro" id="IPR024402">
    <property type="entry name" value="DUF2726"/>
</dbReference>
<evidence type="ECO:0000259" key="3">
    <source>
        <dbReference type="Pfam" id="PF10881"/>
    </source>
</evidence>
<keyword evidence="2" id="KW-0472">Membrane</keyword>